<evidence type="ECO:0000313" key="7">
    <source>
        <dbReference type="EMBL" id="KDR08943.1"/>
    </source>
</evidence>
<proteinExistence type="inferred from homology"/>
<comment type="similarity">
    <text evidence="2">Belongs to the threonine aldolase family.</text>
</comment>
<evidence type="ECO:0000256" key="5">
    <source>
        <dbReference type="PIRSR" id="PIRSR017617-1"/>
    </source>
</evidence>
<dbReference type="SUPFAM" id="SSF53383">
    <property type="entry name" value="PLP-dependent transferases"/>
    <property type="match status" value="1"/>
</dbReference>
<dbReference type="STRING" id="136037.A0A067QWE8"/>
<dbReference type="InParanoid" id="A0A067QWE8"/>
<feature type="modified residue" description="N6-(pyridoxal phosphate)lysine" evidence="5">
    <location>
        <position position="251"/>
    </location>
</feature>
<dbReference type="NCBIfam" id="NF041359">
    <property type="entry name" value="GntG_guanitoxin"/>
    <property type="match status" value="1"/>
</dbReference>
<feature type="domain" description="Aromatic amino acid beta-eliminating lyase/threonine aldolase" evidence="6">
    <location>
        <begin position="52"/>
        <end position="325"/>
    </location>
</feature>
<evidence type="ECO:0000259" key="6">
    <source>
        <dbReference type="Pfam" id="PF01212"/>
    </source>
</evidence>
<evidence type="ECO:0000313" key="8">
    <source>
        <dbReference type="Proteomes" id="UP000027135"/>
    </source>
</evidence>
<evidence type="ECO:0000256" key="3">
    <source>
        <dbReference type="ARBA" id="ARBA00022898"/>
    </source>
</evidence>
<evidence type="ECO:0000256" key="4">
    <source>
        <dbReference type="ARBA" id="ARBA00023239"/>
    </source>
</evidence>
<dbReference type="GO" id="GO:0005829">
    <property type="term" value="C:cytosol"/>
    <property type="evidence" value="ECO:0007669"/>
    <property type="project" value="TreeGrafter"/>
</dbReference>
<protein>
    <recommendedName>
        <fullName evidence="6">Aromatic amino acid beta-eliminating lyase/threonine aldolase domain-containing protein</fullName>
    </recommendedName>
</protein>
<dbReference type="GO" id="GO:0008732">
    <property type="term" value="F:L-allo-threonine aldolase activity"/>
    <property type="evidence" value="ECO:0007669"/>
    <property type="project" value="TreeGrafter"/>
</dbReference>
<dbReference type="InterPro" id="IPR023603">
    <property type="entry name" value="Low_specificity_L-TA-like"/>
</dbReference>
<keyword evidence="3" id="KW-0663">Pyridoxal phosphate</keyword>
<dbReference type="PANTHER" id="PTHR48097">
    <property type="entry name" value="L-THREONINE ALDOLASE-RELATED"/>
    <property type="match status" value="1"/>
</dbReference>
<dbReference type="InterPro" id="IPR015424">
    <property type="entry name" value="PyrdxlP-dep_Trfase"/>
</dbReference>
<sequence length="404" mass="44558">MLIRVSMLKCIFKHIISTEFVLHFNRAHNRLPGNCGTSLKIMGSKGTVRVVDLRSDTVSQPTQEMRKAMFEAAVGDDVYGEDPTVNALEEKAAALLGKESGLFVPSGTMANLLAIMVHCSQRGSEMICGEKSHTFLFEQGGPAQIAGVQIWPLRNNPDGTFDLDDMEEKVRNHTDDHEPMTSLICVENTQNWCGGRVLSLEWLDDLAVRANKLHIPLHMDGARLFNAAVYLKVPASRIVRDFASATFCISKGLGAPVGAILTGDKQFIRKSRRLRKALGGGMRQAGVNTMVVRLAEDHNRANAIGKAVAESGSKIFQVDYENLQTNIVMININSQQITSEEFCNRLTMVTKNEAAKLGNKTAIIKICPVTNKSARLVTYYEITDADVEATICKLKLVMQEYETP</sequence>
<dbReference type="Gene3D" id="3.40.640.10">
    <property type="entry name" value="Type I PLP-dependent aspartate aminotransferase-like (Major domain)"/>
    <property type="match status" value="1"/>
</dbReference>
<dbReference type="FunCoup" id="A0A067QWE8">
    <property type="interactions" value="104"/>
</dbReference>
<accession>A0A067QWE8</accession>
<organism evidence="7 8">
    <name type="scientific">Zootermopsis nevadensis</name>
    <name type="common">Dampwood termite</name>
    <dbReference type="NCBI Taxonomy" id="136037"/>
    <lineage>
        <taxon>Eukaryota</taxon>
        <taxon>Metazoa</taxon>
        <taxon>Ecdysozoa</taxon>
        <taxon>Arthropoda</taxon>
        <taxon>Hexapoda</taxon>
        <taxon>Insecta</taxon>
        <taxon>Pterygota</taxon>
        <taxon>Neoptera</taxon>
        <taxon>Polyneoptera</taxon>
        <taxon>Dictyoptera</taxon>
        <taxon>Blattodea</taxon>
        <taxon>Blattoidea</taxon>
        <taxon>Termitoidae</taxon>
        <taxon>Termopsidae</taxon>
        <taxon>Zootermopsis</taxon>
    </lineage>
</organism>
<dbReference type="AlphaFoldDB" id="A0A067QWE8"/>
<dbReference type="GO" id="GO:0006567">
    <property type="term" value="P:L-threonine catabolic process"/>
    <property type="evidence" value="ECO:0007669"/>
    <property type="project" value="TreeGrafter"/>
</dbReference>
<comment type="cofactor">
    <cofactor evidence="1">
        <name>pyridoxal 5'-phosphate</name>
        <dbReference type="ChEBI" id="CHEBI:597326"/>
    </cofactor>
</comment>
<dbReference type="Pfam" id="PF01212">
    <property type="entry name" value="Beta_elim_lyase"/>
    <property type="match status" value="1"/>
</dbReference>
<evidence type="ECO:0000256" key="1">
    <source>
        <dbReference type="ARBA" id="ARBA00001933"/>
    </source>
</evidence>
<reference evidence="7 8" key="1">
    <citation type="journal article" date="2014" name="Nat. Commun.">
        <title>Molecular traces of alternative social organization in a termite genome.</title>
        <authorList>
            <person name="Terrapon N."/>
            <person name="Li C."/>
            <person name="Robertson H.M."/>
            <person name="Ji L."/>
            <person name="Meng X."/>
            <person name="Booth W."/>
            <person name="Chen Z."/>
            <person name="Childers C.P."/>
            <person name="Glastad K.M."/>
            <person name="Gokhale K."/>
            <person name="Gowin J."/>
            <person name="Gronenberg W."/>
            <person name="Hermansen R.A."/>
            <person name="Hu H."/>
            <person name="Hunt B.G."/>
            <person name="Huylmans A.K."/>
            <person name="Khalil S.M."/>
            <person name="Mitchell R.D."/>
            <person name="Munoz-Torres M.C."/>
            <person name="Mustard J.A."/>
            <person name="Pan H."/>
            <person name="Reese J.T."/>
            <person name="Scharf M.E."/>
            <person name="Sun F."/>
            <person name="Vogel H."/>
            <person name="Xiao J."/>
            <person name="Yang W."/>
            <person name="Yang Z."/>
            <person name="Yang Z."/>
            <person name="Zhou J."/>
            <person name="Zhu J."/>
            <person name="Brent C.S."/>
            <person name="Elsik C.G."/>
            <person name="Goodisman M.A."/>
            <person name="Liberles D.A."/>
            <person name="Roe R.M."/>
            <person name="Vargo E.L."/>
            <person name="Vilcinskas A."/>
            <person name="Wang J."/>
            <person name="Bornberg-Bauer E."/>
            <person name="Korb J."/>
            <person name="Zhang G."/>
            <person name="Liebig J."/>
        </authorList>
    </citation>
    <scope>NUCLEOTIDE SEQUENCE [LARGE SCALE GENOMIC DNA]</scope>
    <source>
        <tissue evidence="7">Whole organism</tissue>
    </source>
</reference>
<dbReference type="Proteomes" id="UP000027135">
    <property type="component" value="Unassembled WGS sequence"/>
</dbReference>
<dbReference type="OMA" id="VQTNIVI"/>
<dbReference type="GO" id="GO:0006545">
    <property type="term" value="P:glycine biosynthetic process"/>
    <property type="evidence" value="ECO:0007669"/>
    <property type="project" value="TreeGrafter"/>
</dbReference>
<dbReference type="PIRSF" id="PIRSF017617">
    <property type="entry name" value="Thr_aldolase"/>
    <property type="match status" value="1"/>
</dbReference>
<dbReference type="EMBL" id="KK853286">
    <property type="protein sequence ID" value="KDR08943.1"/>
    <property type="molecule type" value="Genomic_DNA"/>
</dbReference>
<gene>
    <name evidence="7" type="ORF">L798_00871</name>
</gene>
<keyword evidence="8" id="KW-1185">Reference proteome</keyword>
<dbReference type="PANTHER" id="PTHR48097:SF9">
    <property type="entry name" value="L-THREONINE ALDOLASE"/>
    <property type="match status" value="1"/>
</dbReference>
<evidence type="ECO:0000256" key="2">
    <source>
        <dbReference type="ARBA" id="ARBA00006966"/>
    </source>
</evidence>
<dbReference type="InterPro" id="IPR015422">
    <property type="entry name" value="PyrdxlP-dep_Trfase_small"/>
</dbReference>
<dbReference type="InterPro" id="IPR015421">
    <property type="entry name" value="PyrdxlP-dep_Trfase_major"/>
</dbReference>
<name>A0A067QWE8_ZOONE</name>
<dbReference type="FunFam" id="3.40.640.10:FF:000030">
    <property type="entry name" value="Low-specificity L-threonine aldolase"/>
    <property type="match status" value="1"/>
</dbReference>
<dbReference type="Gene3D" id="3.90.1150.10">
    <property type="entry name" value="Aspartate Aminotransferase, domain 1"/>
    <property type="match status" value="1"/>
</dbReference>
<dbReference type="eggNOG" id="KOG1368">
    <property type="taxonomic scope" value="Eukaryota"/>
</dbReference>
<dbReference type="InterPro" id="IPR001597">
    <property type="entry name" value="ArAA_b-elim_lyase/Thr_aldolase"/>
</dbReference>
<keyword evidence="4" id="KW-0456">Lyase</keyword>